<keyword evidence="2" id="KW-0813">Transport</keyword>
<reference evidence="11 12" key="1">
    <citation type="submission" date="2015-10" db="EMBL/GenBank/DDBJ databases">
        <title>Full genome of DAOMC 229536 Phialocephala scopiformis, a fungal endophyte of spruce producing the potent anti-insectan compound rugulosin.</title>
        <authorList>
            <consortium name="DOE Joint Genome Institute"/>
            <person name="Walker A.K."/>
            <person name="Frasz S.L."/>
            <person name="Seifert K.A."/>
            <person name="Miller J.D."/>
            <person name="Mondo S.J."/>
            <person name="Labutti K."/>
            <person name="Lipzen A."/>
            <person name="Dockter R."/>
            <person name="Kennedy M."/>
            <person name="Grigoriev I.V."/>
            <person name="Spatafora J.W."/>
        </authorList>
    </citation>
    <scope>NUCLEOTIDE SEQUENCE [LARGE SCALE GENOMIC DNA]</scope>
    <source>
        <strain evidence="11 12">CBS 120377</strain>
    </source>
</reference>
<evidence type="ECO:0000256" key="3">
    <source>
        <dbReference type="ARBA" id="ARBA00022692"/>
    </source>
</evidence>
<protein>
    <submittedName>
        <fullName evidence="11">Uncharacterized protein</fullName>
    </submittedName>
</protein>
<evidence type="ECO:0000313" key="11">
    <source>
        <dbReference type="EMBL" id="KUJ09683.1"/>
    </source>
</evidence>
<dbReference type="Pfam" id="PF00005">
    <property type="entry name" value="ABC_tran"/>
    <property type="match status" value="2"/>
</dbReference>
<feature type="transmembrane region" description="Helical" evidence="8">
    <location>
        <begin position="1032"/>
        <end position="1054"/>
    </location>
</feature>
<organism evidence="11 12">
    <name type="scientific">Mollisia scopiformis</name>
    <name type="common">Conifer needle endophyte fungus</name>
    <name type="synonym">Phialocephala scopiformis</name>
    <dbReference type="NCBI Taxonomy" id="149040"/>
    <lineage>
        <taxon>Eukaryota</taxon>
        <taxon>Fungi</taxon>
        <taxon>Dikarya</taxon>
        <taxon>Ascomycota</taxon>
        <taxon>Pezizomycotina</taxon>
        <taxon>Leotiomycetes</taxon>
        <taxon>Helotiales</taxon>
        <taxon>Mollisiaceae</taxon>
        <taxon>Mollisia</taxon>
    </lineage>
</organism>
<dbReference type="PANTHER" id="PTHR24223">
    <property type="entry name" value="ATP-BINDING CASSETTE SUB-FAMILY C"/>
    <property type="match status" value="1"/>
</dbReference>
<keyword evidence="3 8" id="KW-0812">Transmembrane</keyword>
<keyword evidence="4" id="KW-0547">Nucleotide-binding</keyword>
<feature type="transmembrane region" description="Helical" evidence="8">
    <location>
        <begin position="993"/>
        <end position="1012"/>
    </location>
</feature>
<gene>
    <name evidence="11" type="ORF">LY89DRAFT_761311</name>
</gene>
<evidence type="ECO:0000259" key="10">
    <source>
        <dbReference type="PROSITE" id="PS50929"/>
    </source>
</evidence>
<sequence length="1392" mass="156015">MSTPLSLCCIAYPLSLSFLPLRYSAASFIDPRGIKARYGGEAQQKEQDKIDYDHQKNQRFLRKTYQHIVDLRFQIGKLPSSPATTLLGSAVPWRETNTDTCMCKYIVYRIWLDRHRVTALRMKPERAFQPARACTDQHSFASTPTLVSSQAVSYAAAVHFYHLSNLEIALSTQTEYQNDTTFYKYYQACFNGGTISLVTLVDASVQVPVAFWIIVLSLTEHHRSVRPSTILELFLLLSFPPDILQAKFAPLLRGDKTGSIIVILAATTELAPLVAEVKGKEAILLPHNRALSPELLSGFICSRFLWWLYPLFLKGSQRILQFRDLFPLDDALLAEKLGLDLKAKWEQRSIPHRRVLQHVERNNTPNRKWNSSSLVTMTGIIYVGIAFSSVHTSHNLHRFITAFRAATISLIYDRALALHETSYHASATVAIMTTDVDRISYFLEEWTECWSRPIEIIIGILLLTLQLGWVSVIPLLVVGTSFGSSMIAKSIGNKQRKWADATQKRVLNTSSVLNQMKSVKMMGLEATLAASLQDERIKETKLMEKWSKVKIWMNTIENAPMIFSPAATFAVYAVQARLQDQESLNAIKIFTSLALIMLVSQQTSRFLNAIPNAVSSFGWFNNIQVFLLSRSFSDRRILSKDGNLQVGNGHFADTDSQLSFEFIPRSGTDESVVLMEHVTIRFDEISVPVLYDVNIRFARGEITMITGPIGSGKTAVLKTLLGEFEPSEGRISIRTKNIAYCSQAPWLPNGTIRDVICGSRYIEHIDEEWYKTVVQACGLYPDLLAMPEGDRTLVGTRGAASSDSQKQRLALARALYSRPDIFILDDVLSGVGKATKDMVLKRLFGREGLFHRLSATVILATSAVEYLPMADHIILLAKDKTIRQGTYQEFEQSCFPPPATTEKATNSFHPHRETRQAARDLSTLLDKYILSDETQDLTRQTGDFAIYSYYLTSVGTWKILAFIFFCLLTALASSFRHIWLEWWTLLHGRQTTLHISVYFGFGILYTVGIWSYGWTMSVMIGPATGRKLHEVLLNAVMGATQAFFAKTATGSILNRFSHDMMLIERPLAYSVLATVSNFLAALAQAALVATGSLDMVPTIPFFLLAIYTVQHTYLRTSRQIRYLELEFRGPLLSHFLDTLEGLSTIRAFGWEREWMVECLKRLEASQRPYYLLSCIQKWLALMLDLITGGMAFALVIMATIANGATSVGLLGVAMNNILAFNISLGAFIRGWMNLETSIGAIARLKNFENNAAVEAREGESFEPAEDWPFEGRVDIQNISASFSPFATGLHEITMTIQPGQKLGICGQIGSGKDSVFSAILRLFEISSGRILIDKLDISTLRRQLTIIPQDTLHLNGSLRLNVDPFRSRSDPQIITALAKVGLWDVLSIRGGL</sequence>
<dbReference type="KEGG" id="psco:LY89DRAFT_761311"/>
<evidence type="ECO:0000256" key="1">
    <source>
        <dbReference type="ARBA" id="ARBA00004141"/>
    </source>
</evidence>
<feature type="transmembrane region" description="Helical" evidence="8">
    <location>
        <begin position="1207"/>
        <end position="1228"/>
    </location>
</feature>
<feature type="domain" description="ABC transmembrane type-1" evidence="10">
    <location>
        <begin position="353"/>
        <end position="615"/>
    </location>
</feature>
<keyword evidence="12" id="KW-1185">Reference proteome</keyword>
<keyword evidence="5" id="KW-0067">ATP-binding</keyword>
<dbReference type="InterPro" id="IPR050173">
    <property type="entry name" value="ABC_transporter_C-like"/>
</dbReference>
<dbReference type="SMART" id="SM00382">
    <property type="entry name" value="AAA"/>
    <property type="match status" value="1"/>
</dbReference>
<dbReference type="Gene3D" id="1.20.1560.10">
    <property type="entry name" value="ABC transporter type 1, transmembrane domain"/>
    <property type="match status" value="2"/>
</dbReference>
<feature type="transmembrane region" description="Helical" evidence="8">
    <location>
        <begin position="1066"/>
        <end position="1089"/>
    </location>
</feature>
<feature type="transmembrane region" description="Helical" evidence="8">
    <location>
        <begin position="1178"/>
        <end position="1201"/>
    </location>
</feature>
<dbReference type="OrthoDB" id="6500128at2759"/>
<dbReference type="GeneID" id="28831269"/>
<feature type="domain" description="ABC transporter" evidence="9">
    <location>
        <begin position="673"/>
        <end position="903"/>
    </location>
</feature>
<dbReference type="PROSITE" id="PS50929">
    <property type="entry name" value="ABC_TM1F"/>
    <property type="match status" value="2"/>
</dbReference>
<dbReference type="RefSeq" id="XP_018064038.1">
    <property type="nucleotide sequence ID" value="XM_018221543.1"/>
</dbReference>
<keyword evidence="7 8" id="KW-0472">Membrane</keyword>
<dbReference type="EMBL" id="KQ947431">
    <property type="protein sequence ID" value="KUJ09683.1"/>
    <property type="molecule type" value="Genomic_DNA"/>
</dbReference>
<dbReference type="GO" id="GO:0005524">
    <property type="term" value="F:ATP binding"/>
    <property type="evidence" value="ECO:0007669"/>
    <property type="project" value="UniProtKB-KW"/>
</dbReference>
<evidence type="ECO:0000256" key="2">
    <source>
        <dbReference type="ARBA" id="ARBA00022448"/>
    </source>
</evidence>
<dbReference type="InParanoid" id="A0A132BBN7"/>
<dbReference type="InterPro" id="IPR011527">
    <property type="entry name" value="ABC1_TM_dom"/>
</dbReference>
<evidence type="ECO:0000256" key="6">
    <source>
        <dbReference type="ARBA" id="ARBA00022989"/>
    </source>
</evidence>
<feature type="transmembrane region" description="Helical" evidence="8">
    <location>
        <begin position="947"/>
        <end position="972"/>
    </location>
</feature>
<dbReference type="InterPro" id="IPR027417">
    <property type="entry name" value="P-loop_NTPase"/>
</dbReference>
<dbReference type="CDD" id="cd18580">
    <property type="entry name" value="ABC_6TM_ABCC_D2"/>
    <property type="match status" value="1"/>
</dbReference>
<feature type="domain" description="ABC transmembrane type-1" evidence="10">
    <location>
        <begin position="960"/>
        <end position="1236"/>
    </location>
</feature>
<evidence type="ECO:0000313" key="12">
    <source>
        <dbReference type="Proteomes" id="UP000070700"/>
    </source>
</evidence>
<evidence type="ECO:0000256" key="7">
    <source>
        <dbReference type="ARBA" id="ARBA00023136"/>
    </source>
</evidence>
<dbReference type="InterPro" id="IPR003593">
    <property type="entry name" value="AAA+_ATPase"/>
</dbReference>
<evidence type="ECO:0000256" key="8">
    <source>
        <dbReference type="SAM" id="Phobius"/>
    </source>
</evidence>
<comment type="subcellular location">
    <subcellularLocation>
        <location evidence="1">Membrane</location>
        <topology evidence="1">Multi-pass membrane protein</topology>
    </subcellularLocation>
</comment>
<dbReference type="GO" id="GO:0016887">
    <property type="term" value="F:ATP hydrolysis activity"/>
    <property type="evidence" value="ECO:0007669"/>
    <property type="project" value="InterPro"/>
</dbReference>
<dbReference type="Pfam" id="PF00664">
    <property type="entry name" value="ABC_membrane"/>
    <property type="match status" value="2"/>
</dbReference>
<dbReference type="GO" id="GO:0140359">
    <property type="term" value="F:ABC-type transporter activity"/>
    <property type="evidence" value="ECO:0007669"/>
    <property type="project" value="InterPro"/>
</dbReference>
<accession>A0A132BBN7</accession>
<dbReference type="InterPro" id="IPR044726">
    <property type="entry name" value="ABCC_6TM_D2"/>
</dbReference>
<evidence type="ECO:0000256" key="5">
    <source>
        <dbReference type="ARBA" id="ARBA00022840"/>
    </source>
</evidence>
<dbReference type="GO" id="GO:0016020">
    <property type="term" value="C:membrane"/>
    <property type="evidence" value="ECO:0007669"/>
    <property type="project" value="UniProtKB-SubCell"/>
</dbReference>
<dbReference type="SUPFAM" id="SSF90123">
    <property type="entry name" value="ABC transporter transmembrane region"/>
    <property type="match status" value="2"/>
</dbReference>
<keyword evidence="6 8" id="KW-1133">Transmembrane helix</keyword>
<feature type="transmembrane region" description="Helical" evidence="8">
    <location>
        <begin position="1095"/>
        <end position="1114"/>
    </location>
</feature>
<dbReference type="PROSITE" id="PS50893">
    <property type="entry name" value="ABC_TRANSPORTER_2"/>
    <property type="match status" value="1"/>
</dbReference>
<dbReference type="InterPro" id="IPR036640">
    <property type="entry name" value="ABC1_TM_sf"/>
</dbReference>
<evidence type="ECO:0000256" key="4">
    <source>
        <dbReference type="ARBA" id="ARBA00022741"/>
    </source>
</evidence>
<evidence type="ECO:0000259" key="9">
    <source>
        <dbReference type="PROSITE" id="PS50893"/>
    </source>
</evidence>
<proteinExistence type="predicted"/>
<dbReference type="Gene3D" id="3.40.50.300">
    <property type="entry name" value="P-loop containing nucleotide triphosphate hydrolases"/>
    <property type="match status" value="2"/>
</dbReference>
<dbReference type="InterPro" id="IPR003439">
    <property type="entry name" value="ABC_transporter-like_ATP-bd"/>
</dbReference>
<dbReference type="SUPFAM" id="SSF52540">
    <property type="entry name" value="P-loop containing nucleoside triphosphate hydrolases"/>
    <property type="match status" value="2"/>
</dbReference>
<dbReference type="PANTHER" id="PTHR24223:SF399">
    <property type="entry name" value="ABC TRANSPORTER ATNG"/>
    <property type="match status" value="1"/>
</dbReference>
<dbReference type="Proteomes" id="UP000070700">
    <property type="component" value="Unassembled WGS sequence"/>
</dbReference>
<name>A0A132BBN7_MOLSC</name>